<dbReference type="Pfam" id="PF00350">
    <property type="entry name" value="Dynamin_N"/>
    <property type="match status" value="1"/>
</dbReference>
<gene>
    <name evidence="2" type="ORF">MEDL_52899</name>
</gene>
<dbReference type="PANTHER" id="PTHR26392">
    <property type="entry name" value="MITOGEN-ACTIVATED PROTEIN KINASE KINASE KINASE 7-RELATED"/>
    <property type="match status" value="1"/>
</dbReference>
<name>A0A8S3UDR4_MYTED</name>
<keyword evidence="3" id="KW-1185">Reference proteome</keyword>
<dbReference type="Proteomes" id="UP000683360">
    <property type="component" value="Unassembled WGS sequence"/>
</dbReference>
<dbReference type="PANTHER" id="PTHR26392:SF92">
    <property type="entry name" value="PROTEIN KINASE DOMAIN-CONTAINING PROTEIN"/>
    <property type="match status" value="1"/>
</dbReference>
<comment type="caution">
    <text evidence="2">The sequence shown here is derived from an EMBL/GenBank/DDBJ whole genome shotgun (WGS) entry which is preliminary data.</text>
</comment>
<dbReference type="SUPFAM" id="SSF52540">
    <property type="entry name" value="P-loop containing nucleoside triphosphate hydrolases"/>
    <property type="match status" value="1"/>
</dbReference>
<evidence type="ECO:0000259" key="1">
    <source>
        <dbReference type="Pfam" id="PF00350"/>
    </source>
</evidence>
<evidence type="ECO:0000313" key="3">
    <source>
        <dbReference type="Proteomes" id="UP000683360"/>
    </source>
</evidence>
<reference evidence="2" key="1">
    <citation type="submission" date="2021-03" db="EMBL/GenBank/DDBJ databases">
        <authorList>
            <person name="Bekaert M."/>
        </authorList>
    </citation>
    <scope>NUCLEOTIDE SEQUENCE</scope>
</reference>
<dbReference type="EMBL" id="CAJPWZ010002568">
    <property type="protein sequence ID" value="CAG2240603.1"/>
    <property type="molecule type" value="Genomic_DNA"/>
</dbReference>
<sequence length="373" mass="42966">MDAQIVIKKIIDKDSQRRDKIFDVYKDIKEALTMDDNLRHIMTTELDDVTQDLDTLKSALKDTECPILVAGETSSGKSSLINLLIRKHILPEKLLSSTSTICKIWNSEETKIILTDDQEKECVQLFDADTHEENMKAFLDENVGKGSDNNPLKSVDIFLPVPLLQLNKILLNLSEQHTKGKMLDFDTETTLFVCNKWDQVGEDEEEAVLASIKDKLKLVWPNVDPDQQLFKMSCKKEKKLIRRMSPPSENYQKLVNGIRNVMPKTLEAKLIRHVRRFVCLGKNLSYQKVGIWFVLQQRQTELIRNKINSAIHEWSLQRSSEINKEIENILTSQFQIIEDDIRSVEDCFGSLAGYSSKYMPLWEFSVLADTMVI</sequence>
<accession>A0A8S3UDR4</accession>
<organism evidence="2 3">
    <name type="scientific">Mytilus edulis</name>
    <name type="common">Blue mussel</name>
    <dbReference type="NCBI Taxonomy" id="6550"/>
    <lineage>
        <taxon>Eukaryota</taxon>
        <taxon>Metazoa</taxon>
        <taxon>Spiralia</taxon>
        <taxon>Lophotrochozoa</taxon>
        <taxon>Mollusca</taxon>
        <taxon>Bivalvia</taxon>
        <taxon>Autobranchia</taxon>
        <taxon>Pteriomorphia</taxon>
        <taxon>Mytilida</taxon>
        <taxon>Mytiloidea</taxon>
        <taxon>Mytilidae</taxon>
        <taxon>Mytilinae</taxon>
        <taxon>Mytilus</taxon>
    </lineage>
</organism>
<dbReference type="AlphaFoldDB" id="A0A8S3UDR4"/>
<dbReference type="OrthoDB" id="5981483at2759"/>
<dbReference type="Gene3D" id="3.40.50.300">
    <property type="entry name" value="P-loop containing nucleotide triphosphate hydrolases"/>
    <property type="match status" value="1"/>
</dbReference>
<evidence type="ECO:0000313" key="2">
    <source>
        <dbReference type="EMBL" id="CAG2240603.1"/>
    </source>
</evidence>
<dbReference type="InterPro" id="IPR027417">
    <property type="entry name" value="P-loop_NTPase"/>
</dbReference>
<protein>
    <recommendedName>
        <fullName evidence="1">Dynamin N-terminal domain-containing protein</fullName>
    </recommendedName>
</protein>
<proteinExistence type="predicted"/>
<feature type="domain" description="Dynamin N-terminal" evidence="1">
    <location>
        <begin position="67"/>
        <end position="137"/>
    </location>
</feature>
<dbReference type="InterPro" id="IPR045063">
    <property type="entry name" value="Dynamin_N"/>
</dbReference>